<dbReference type="EMBL" id="BCMI01000027">
    <property type="protein sequence ID" value="GAX06832.1"/>
    <property type="molecule type" value="Genomic_DNA"/>
</dbReference>
<organism evidence="5 6">
    <name type="scientific">Secundilactobacillus pentosiphilus</name>
    <dbReference type="NCBI Taxonomy" id="1714682"/>
    <lineage>
        <taxon>Bacteria</taxon>
        <taxon>Bacillati</taxon>
        <taxon>Bacillota</taxon>
        <taxon>Bacilli</taxon>
        <taxon>Lactobacillales</taxon>
        <taxon>Lactobacillaceae</taxon>
        <taxon>Secundilactobacillus</taxon>
    </lineage>
</organism>
<evidence type="ECO:0000256" key="1">
    <source>
        <dbReference type="ARBA" id="ARBA00093462"/>
    </source>
</evidence>
<dbReference type="OrthoDB" id="1047417at2"/>
<dbReference type="Pfam" id="PF07261">
    <property type="entry name" value="DnaB_2"/>
    <property type="match status" value="1"/>
</dbReference>
<evidence type="ECO:0000313" key="6">
    <source>
        <dbReference type="Proteomes" id="UP000198414"/>
    </source>
</evidence>
<sequence>MARPVKDGLDYFPLDVDFAVNPKTEAIMGEFGSKGVLLMIYLLSAVYRKGYYLVWDKLEQMQLVNRVQGSSAEMANQIVDRLIAYGTFDEELFNSAKVLTSLRIQETYFDAIKRRKTPKPTKYLVNVDINSGSSEVNDDINTQSKVKESKEKNIEEDARANVFDLWQKLWGFPNAIAQQDLDEWITAMSPELIHYAIEIAGKNNVSARAADKYIGVVVDGWQKRQVKTLEQAKQANAEHEQRLSTAKGGYSGNGRKNVKETLPDWAKPDYQAPKKELSDDEQAKTKAETEAALNKLKALRQKS</sequence>
<evidence type="ECO:0000259" key="3">
    <source>
        <dbReference type="Pfam" id="PF07261"/>
    </source>
</evidence>
<reference evidence="5 6" key="1">
    <citation type="submission" date="2015-11" db="EMBL/GenBank/DDBJ databases">
        <title>Draft genome sequences of new species of the genus Lactobacillus isolated from orchardgrass silage.</title>
        <authorList>
            <person name="Tohno M."/>
            <person name="Tanizawa Y."/>
            <person name="Arita M."/>
        </authorList>
    </citation>
    <scope>NUCLEOTIDE SEQUENCE [LARGE SCALE GENOMIC DNA]</scope>
    <source>
        <strain evidence="5 6">IWT25</strain>
    </source>
</reference>
<evidence type="ECO:0000256" key="2">
    <source>
        <dbReference type="SAM" id="MobiDB-lite"/>
    </source>
</evidence>
<protein>
    <submittedName>
        <fullName evidence="5">DNA replication protein DnaD</fullName>
    </submittedName>
</protein>
<feature type="domain" description="Lin1244/Lin1753-like N-terminal" evidence="4">
    <location>
        <begin position="11"/>
        <end position="104"/>
    </location>
</feature>
<dbReference type="Proteomes" id="UP000198414">
    <property type="component" value="Unassembled WGS sequence"/>
</dbReference>
<dbReference type="PANTHER" id="PTHR39196">
    <property type="entry name" value="PRIMOSOME, DNAD SUBUNIT"/>
    <property type="match status" value="1"/>
</dbReference>
<dbReference type="InterPro" id="IPR034829">
    <property type="entry name" value="DnaD-like_sf"/>
</dbReference>
<dbReference type="NCBIfam" id="TIGR01446">
    <property type="entry name" value="DnaD_dom"/>
    <property type="match status" value="1"/>
</dbReference>
<comment type="similarity">
    <text evidence="1">Belongs to the DnaB/DnaD family.</text>
</comment>
<name>A0A1Z5IZ41_9LACO</name>
<evidence type="ECO:0000259" key="4">
    <source>
        <dbReference type="Pfam" id="PF14297"/>
    </source>
</evidence>
<feature type="compositionally biased region" description="Basic and acidic residues" evidence="2">
    <location>
        <begin position="272"/>
        <end position="287"/>
    </location>
</feature>
<comment type="caution">
    <text evidence="5">The sequence shown here is derived from an EMBL/GenBank/DDBJ whole genome shotgun (WGS) entry which is preliminary data.</text>
</comment>
<dbReference type="InterPro" id="IPR025400">
    <property type="entry name" value="Lin1244/Lin1753-like_N"/>
</dbReference>
<dbReference type="RefSeq" id="WP_089121775.1">
    <property type="nucleotide sequence ID" value="NZ_BCMI01000027.1"/>
</dbReference>
<feature type="domain" description="DnaB/C C-terminal" evidence="3">
    <location>
        <begin position="163"/>
        <end position="235"/>
    </location>
</feature>
<evidence type="ECO:0000313" key="5">
    <source>
        <dbReference type="EMBL" id="GAX06832.1"/>
    </source>
</evidence>
<dbReference type="SUPFAM" id="SSF158499">
    <property type="entry name" value="DnaD domain-like"/>
    <property type="match status" value="1"/>
</dbReference>
<dbReference type="Gene3D" id="1.10.10.630">
    <property type="entry name" value="DnaD domain-like"/>
    <property type="match status" value="1"/>
</dbReference>
<dbReference type="AlphaFoldDB" id="A0A1Z5IZ41"/>
<accession>A0A1Z5IZ41</accession>
<gene>
    <name evidence="5" type="primary">dnaD_2</name>
    <name evidence="5" type="ORF">IWT25_02179</name>
</gene>
<feature type="region of interest" description="Disordered" evidence="2">
    <location>
        <begin position="234"/>
        <end position="287"/>
    </location>
</feature>
<dbReference type="InterPro" id="IPR006343">
    <property type="entry name" value="DnaB/C_C"/>
</dbReference>
<proteinExistence type="inferred from homology"/>
<dbReference type="Pfam" id="PF14297">
    <property type="entry name" value="Lin1244_N"/>
    <property type="match status" value="1"/>
</dbReference>
<dbReference type="PANTHER" id="PTHR39196:SF1">
    <property type="entry name" value="PRIMOSOME, DNAD SUBUNIT"/>
    <property type="match status" value="1"/>
</dbReference>